<evidence type="ECO:0000256" key="1">
    <source>
        <dbReference type="ARBA" id="ARBA00022729"/>
    </source>
</evidence>
<dbReference type="PANTHER" id="PTHR32099:SF42">
    <property type="entry name" value="CYSTEINE-RICH RECEPTOR-LIKE PROTEIN KINASE 9-RELATED"/>
    <property type="match status" value="1"/>
</dbReference>
<feature type="signal peptide" evidence="3">
    <location>
        <begin position="1"/>
        <end position="19"/>
    </location>
</feature>
<sequence>MSSVKFFMIFVFLISLSKSLFTFAIEAKPNYLHHVCSNNTFTVNSTYQTNLNLVLSSLASNANGSNGFSNATAGQDLNRIYGLFQCRSDLKTTTCQDCVVFASTEVTQRCPTQKGNVIWYDECLVHYSDSYIFSTVTTSPSFSLFNTDEATEPVRFRQLVLGLMNVSTTLAANNTKRYATRRGNPQPQKQSTLFNSARRTCQVMIALDVLNKLLQICPMERSEEGDYFQVVIACTNCLIFTPIT</sequence>
<feature type="chain" id="PRO_5042088845" description="Gnk2-homologous domain-containing protein" evidence="3">
    <location>
        <begin position="20"/>
        <end position="244"/>
    </location>
</feature>
<dbReference type="PANTHER" id="PTHR32099">
    <property type="entry name" value="CYSTEINE-RICH REPEAT SECRETORY PROTEIN"/>
    <property type="match status" value="1"/>
</dbReference>
<keyword evidence="1 3" id="KW-0732">Signal</keyword>
<accession>A0AAD9WVR8</accession>
<evidence type="ECO:0000256" key="2">
    <source>
        <dbReference type="ARBA" id="ARBA00022737"/>
    </source>
</evidence>
<evidence type="ECO:0000313" key="5">
    <source>
        <dbReference type="EMBL" id="KAK2644373.1"/>
    </source>
</evidence>
<comment type="caution">
    <text evidence="5">The sequence shown here is derived from an EMBL/GenBank/DDBJ whole genome shotgun (WGS) entry which is preliminary data.</text>
</comment>
<dbReference type="EMBL" id="JANJYI010000006">
    <property type="protein sequence ID" value="KAK2644373.1"/>
    <property type="molecule type" value="Genomic_DNA"/>
</dbReference>
<dbReference type="Pfam" id="PF01657">
    <property type="entry name" value="Stress-antifung"/>
    <property type="match status" value="1"/>
</dbReference>
<dbReference type="InterPro" id="IPR038408">
    <property type="entry name" value="GNK2_sf"/>
</dbReference>
<protein>
    <recommendedName>
        <fullName evidence="4">Gnk2-homologous domain-containing protein</fullName>
    </recommendedName>
</protein>
<name>A0AAD9WVR8_9ROSI</name>
<dbReference type="PROSITE" id="PS51473">
    <property type="entry name" value="GNK2"/>
    <property type="match status" value="1"/>
</dbReference>
<reference evidence="5" key="1">
    <citation type="journal article" date="2023" name="Plant J.">
        <title>Genome sequences and population genomics provide insights into the demographic history, inbreeding, and mutation load of two 'living fossil' tree species of Dipteronia.</title>
        <authorList>
            <person name="Feng Y."/>
            <person name="Comes H.P."/>
            <person name="Chen J."/>
            <person name="Zhu S."/>
            <person name="Lu R."/>
            <person name="Zhang X."/>
            <person name="Li P."/>
            <person name="Qiu J."/>
            <person name="Olsen K.M."/>
            <person name="Qiu Y."/>
        </authorList>
    </citation>
    <scope>NUCLEOTIDE SEQUENCE</scope>
    <source>
        <strain evidence="5">KIB01</strain>
    </source>
</reference>
<proteinExistence type="predicted"/>
<keyword evidence="2" id="KW-0677">Repeat</keyword>
<dbReference type="Gene3D" id="3.30.430.20">
    <property type="entry name" value="Gnk2 domain, C-X8-C-X2-C motif"/>
    <property type="match status" value="1"/>
</dbReference>
<dbReference type="Proteomes" id="UP001280121">
    <property type="component" value="Unassembled WGS sequence"/>
</dbReference>
<feature type="domain" description="Gnk2-homologous" evidence="4">
    <location>
        <begin position="29"/>
        <end position="132"/>
    </location>
</feature>
<dbReference type="CDD" id="cd23509">
    <property type="entry name" value="Gnk2-like"/>
    <property type="match status" value="1"/>
</dbReference>
<evidence type="ECO:0000313" key="6">
    <source>
        <dbReference type="Proteomes" id="UP001280121"/>
    </source>
</evidence>
<dbReference type="AlphaFoldDB" id="A0AAD9WVR8"/>
<dbReference type="FunFam" id="3.30.430.20:FF:000003">
    <property type="entry name" value="Cysteine-rich RLK (RECEPTOR-like protein kinase) 10"/>
    <property type="match status" value="1"/>
</dbReference>
<evidence type="ECO:0000259" key="4">
    <source>
        <dbReference type="PROSITE" id="PS51473"/>
    </source>
</evidence>
<organism evidence="5 6">
    <name type="scientific">Dipteronia dyeriana</name>
    <dbReference type="NCBI Taxonomy" id="168575"/>
    <lineage>
        <taxon>Eukaryota</taxon>
        <taxon>Viridiplantae</taxon>
        <taxon>Streptophyta</taxon>
        <taxon>Embryophyta</taxon>
        <taxon>Tracheophyta</taxon>
        <taxon>Spermatophyta</taxon>
        <taxon>Magnoliopsida</taxon>
        <taxon>eudicotyledons</taxon>
        <taxon>Gunneridae</taxon>
        <taxon>Pentapetalae</taxon>
        <taxon>rosids</taxon>
        <taxon>malvids</taxon>
        <taxon>Sapindales</taxon>
        <taxon>Sapindaceae</taxon>
        <taxon>Hippocastanoideae</taxon>
        <taxon>Acereae</taxon>
        <taxon>Dipteronia</taxon>
    </lineage>
</organism>
<keyword evidence="6" id="KW-1185">Reference proteome</keyword>
<gene>
    <name evidence="5" type="ORF">Ddye_019568</name>
</gene>
<dbReference type="InterPro" id="IPR002902">
    <property type="entry name" value="GNK2"/>
</dbReference>
<evidence type="ECO:0000256" key="3">
    <source>
        <dbReference type="SAM" id="SignalP"/>
    </source>
</evidence>